<sequence>MSYPIIRVAYGDGVEFESKTVYITRTGAKYHEGNCMHLRRSKIPIDIENAEERGYEPCENCHLQRKE</sequence>
<reference evidence="1 2" key="1">
    <citation type="submission" date="2020-11" db="EMBL/GenBank/DDBJ databases">
        <title>Fusibacter basophilias sp. nov.</title>
        <authorList>
            <person name="Qiu D."/>
        </authorList>
    </citation>
    <scope>NUCLEOTIDE SEQUENCE [LARGE SCALE GENOMIC DNA]</scope>
    <source>
        <strain evidence="1 2">Q10-2</strain>
    </source>
</reference>
<dbReference type="EMBL" id="JADKNH010000015">
    <property type="protein sequence ID" value="MBF4695384.1"/>
    <property type="molecule type" value="Genomic_DNA"/>
</dbReference>
<comment type="caution">
    <text evidence="1">The sequence shown here is derived from an EMBL/GenBank/DDBJ whole genome shotgun (WGS) entry which is preliminary data.</text>
</comment>
<dbReference type="Proteomes" id="UP000614200">
    <property type="component" value="Unassembled WGS sequence"/>
</dbReference>
<keyword evidence="2" id="KW-1185">Reference proteome</keyword>
<proteinExistence type="predicted"/>
<gene>
    <name evidence="1" type="ORF">ISU02_20000</name>
</gene>
<evidence type="ECO:0000313" key="2">
    <source>
        <dbReference type="Proteomes" id="UP000614200"/>
    </source>
</evidence>
<protein>
    <recommendedName>
        <fullName evidence="3">Nuclease</fullName>
    </recommendedName>
</protein>
<name>A0ABR9ZY57_9FIRM</name>
<accession>A0ABR9ZY57</accession>
<organism evidence="1 2">
    <name type="scientific">Fusibacter ferrireducens</name>
    <dbReference type="NCBI Taxonomy" id="2785058"/>
    <lineage>
        <taxon>Bacteria</taxon>
        <taxon>Bacillati</taxon>
        <taxon>Bacillota</taxon>
        <taxon>Clostridia</taxon>
        <taxon>Eubacteriales</taxon>
        <taxon>Eubacteriales Family XII. Incertae Sedis</taxon>
        <taxon>Fusibacter</taxon>
    </lineage>
</organism>
<evidence type="ECO:0008006" key="3">
    <source>
        <dbReference type="Google" id="ProtNLM"/>
    </source>
</evidence>
<evidence type="ECO:0000313" key="1">
    <source>
        <dbReference type="EMBL" id="MBF4695384.1"/>
    </source>
</evidence>